<dbReference type="Pfam" id="PF01627">
    <property type="entry name" value="Hpt"/>
    <property type="match status" value="1"/>
</dbReference>
<organism evidence="4 5">
    <name type="scientific">Chromobacterium violaceum</name>
    <dbReference type="NCBI Taxonomy" id="536"/>
    <lineage>
        <taxon>Bacteria</taxon>
        <taxon>Pseudomonadati</taxon>
        <taxon>Pseudomonadota</taxon>
        <taxon>Betaproteobacteria</taxon>
        <taxon>Neisseriales</taxon>
        <taxon>Chromobacteriaceae</taxon>
        <taxon>Chromobacterium</taxon>
    </lineage>
</organism>
<feature type="domain" description="HPt" evidence="3">
    <location>
        <begin position="1"/>
        <end position="77"/>
    </location>
</feature>
<reference evidence="4 5" key="1">
    <citation type="submission" date="2018-12" db="EMBL/GenBank/DDBJ databases">
        <authorList>
            <consortium name="Pathogen Informatics"/>
        </authorList>
    </citation>
    <scope>NUCLEOTIDE SEQUENCE [LARGE SCALE GENOMIC DNA]</scope>
    <source>
        <strain evidence="4 5">NCTC9695</strain>
    </source>
</reference>
<dbReference type="AlphaFoldDB" id="A0A3S4LIS5"/>
<evidence type="ECO:0000256" key="2">
    <source>
        <dbReference type="PROSITE-ProRule" id="PRU00110"/>
    </source>
</evidence>
<evidence type="ECO:0000313" key="4">
    <source>
        <dbReference type="EMBL" id="VEB41795.1"/>
    </source>
</evidence>
<dbReference type="SUPFAM" id="SSF47226">
    <property type="entry name" value="Histidine-containing phosphotransfer domain, HPT domain"/>
    <property type="match status" value="1"/>
</dbReference>
<accession>A0A3S4LIS5</accession>
<dbReference type="EMBL" id="LR134182">
    <property type="protein sequence ID" value="VEB41795.1"/>
    <property type="molecule type" value="Genomic_DNA"/>
</dbReference>
<dbReference type="Proteomes" id="UP000275777">
    <property type="component" value="Chromosome"/>
</dbReference>
<evidence type="ECO:0000313" key="5">
    <source>
        <dbReference type="Proteomes" id="UP000275777"/>
    </source>
</evidence>
<dbReference type="InterPro" id="IPR036641">
    <property type="entry name" value="HPT_dom_sf"/>
</dbReference>
<evidence type="ECO:0000259" key="3">
    <source>
        <dbReference type="PROSITE" id="PS50894"/>
    </source>
</evidence>
<dbReference type="PROSITE" id="PS50894">
    <property type="entry name" value="HPT"/>
    <property type="match status" value="1"/>
</dbReference>
<dbReference type="CDD" id="cd00088">
    <property type="entry name" value="HPT"/>
    <property type="match status" value="1"/>
</dbReference>
<dbReference type="Gene3D" id="1.20.120.160">
    <property type="entry name" value="HPT domain"/>
    <property type="match status" value="1"/>
</dbReference>
<evidence type="ECO:0000256" key="1">
    <source>
        <dbReference type="ARBA" id="ARBA00023012"/>
    </source>
</evidence>
<dbReference type="InterPro" id="IPR008207">
    <property type="entry name" value="Sig_transdc_His_kin_Hpt_dom"/>
</dbReference>
<keyword evidence="2" id="KW-0597">Phosphoprotein</keyword>
<sequence>MLLAGIREAIDAVDGPALFRAAHALKNCAGSVGAQPLASLCMQLERLGKGEDLAGAANLLPELDQAFGCSMAALKAVDEGSGLA</sequence>
<name>A0A3S4LIS5_CHRVL</name>
<protein>
    <submittedName>
        <fullName evidence="4">Hpt domain</fullName>
    </submittedName>
</protein>
<dbReference type="GO" id="GO:0000160">
    <property type="term" value="P:phosphorelay signal transduction system"/>
    <property type="evidence" value="ECO:0007669"/>
    <property type="project" value="UniProtKB-KW"/>
</dbReference>
<keyword evidence="1" id="KW-0902">Two-component regulatory system</keyword>
<feature type="modified residue" description="Phosphohistidine" evidence="2">
    <location>
        <position position="23"/>
    </location>
</feature>
<gene>
    <name evidence="4" type="ORF">NCTC9695_02235</name>
</gene>
<dbReference type="GO" id="GO:0004672">
    <property type="term" value="F:protein kinase activity"/>
    <property type="evidence" value="ECO:0007669"/>
    <property type="project" value="UniProtKB-ARBA"/>
</dbReference>
<proteinExistence type="predicted"/>